<dbReference type="Proteomes" id="UP001156882">
    <property type="component" value="Unassembled WGS sequence"/>
</dbReference>
<gene>
    <name evidence="1" type="ORF">GCM10007874_45750</name>
</gene>
<reference evidence="2" key="1">
    <citation type="journal article" date="2019" name="Int. J. Syst. Evol. Microbiol.">
        <title>The Global Catalogue of Microorganisms (GCM) 10K type strain sequencing project: providing services to taxonomists for standard genome sequencing and annotation.</title>
        <authorList>
            <consortium name="The Broad Institute Genomics Platform"/>
            <consortium name="The Broad Institute Genome Sequencing Center for Infectious Disease"/>
            <person name="Wu L."/>
            <person name="Ma J."/>
        </authorList>
    </citation>
    <scope>NUCLEOTIDE SEQUENCE [LARGE SCALE GENOMIC DNA]</scope>
    <source>
        <strain evidence="2">NBRC 101365</strain>
    </source>
</reference>
<comment type="caution">
    <text evidence="1">The sequence shown here is derived from an EMBL/GenBank/DDBJ whole genome shotgun (WGS) entry which is preliminary data.</text>
</comment>
<proteinExistence type="predicted"/>
<name>A0ABQ6CMK6_9HYPH</name>
<evidence type="ECO:0000313" key="1">
    <source>
        <dbReference type="EMBL" id="GLS21558.1"/>
    </source>
</evidence>
<dbReference type="RefSeq" id="WP_284314573.1">
    <property type="nucleotide sequence ID" value="NZ_BSPC01000051.1"/>
</dbReference>
<keyword evidence="2" id="KW-1185">Reference proteome</keyword>
<organism evidence="1 2">
    <name type="scientific">Labrys miyagiensis</name>
    <dbReference type="NCBI Taxonomy" id="346912"/>
    <lineage>
        <taxon>Bacteria</taxon>
        <taxon>Pseudomonadati</taxon>
        <taxon>Pseudomonadota</taxon>
        <taxon>Alphaproteobacteria</taxon>
        <taxon>Hyphomicrobiales</taxon>
        <taxon>Xanthobacteraceae</taxon>
        <taxon>Labrys</taxon>
    </lineage>
</organism>
<protein>
    <submittedName>
        <fullName evidence="1">Uncharacterized protein</fullName>
    </submittedName>
</protein>
<sequence length="131" mass="14774">MLAELTRESFNRSSKIFQCGIIFEFNRVLNRKWVRSNNENDEIGRLTALTLALIEKVGELTGLVQASERNAAERYAVFLNIEDNEENAGGQEIFEHLFDIVLALGAVDVVTQVAAPRSDQVFSIRRSFLPT</sequence>
<evidence type="ECO:0000313" key="2">
    <source>
        <dbReference type="Proteomes" id="UP001156882"/>
    </source>
</evidence>
<dbReference type="EMBL" id="BSPC01000051">
    <property type="protein sequence ID" value="GLS21558.1"/>
    <property type="molecule type" value="Genomic_DNA"/>
</dbReference>
<accession>A0ABQ6CMK6</accession>